<keyword evidence="2" id="KW-1133">Transmembrane helix</keyword>
<dbReference type="EMBL" id="LBUP01000022">
    <property type="protein sequence ID" value="KKQ64409.1"/>
    <property type="molecule type" value="Genomic_DNA"/>
</dbReference>
<accession>A0A0G0LSL0</accession>
<feature type="transmembrane region" description="Helical" evidence="2">
    <location>
        <begin position="93"/>
        <end position="114"/>
    </location>
</feature>
<evidence type="ECO:0000313" key="3">
    <source>
        <dbReference type="EMBL" id="KKQ64409.1"/>
    </source>
</evidence>
<proteinExistence type="predicted"/>
<evidence type="ECO:0000256" key="2">
    <source>
        <dbReference type="SAM" id="Phobius"/>
    </source>
</evidence>
<reference evidence="3 4" key="1">
    <citation type="journal article" date="2015" name="Nature">
        <title>rRNA introns, odd ribosomes, and small enigmatic genomes across a large radiation of phyla.</title>
        <authorList>
            <person name="Brown C.T."/>
            <person name="Hug L.A."/>
            <person name="Thomas B.C."/>
            <person name="Sharon I."/>
            <person name="Castelle C.J."/>
            <person name="Singh A."/>
            <person name="Wilkins M.J."/>
            <person name="Williams K.H."/>
            <person name="Banfield J.F."/>
        </authorList>
    </citation>
    <scope>NUCLEOTIDE SEQUENCE [LARGE SCALE GENOMIC DNA]</scope>
</reference>
<keyword evidence="2" id="KW-0812">Transmembrane</keyword>
<sequence>MANNIFPELEGWDAINSDGGTIGSGINKAIHRLVVAIANLRSATSAQLGYLTDKVEELHKSADQLNKSFVQLNENLKKADESSTKLATALNRLTRGGVIVASAGILLALIQFLFENKIWPFPR</sequence>
<keyword evidence="2" id="KW-0472">Membrane</keyword>
<feature type="coiled-coil region" evidence="1">
    <location>
        <begin position="55"/>
        <end position="82"/>
    </location>
</feature>
<comment type="caution">
    <text evidence="3">The sequence shown here is derived from an EMBL/GenBank/DDBJ whole genome shotgun (WGS) entry which is preliminary data.</text>
</comment>
<evidence type="ECO:0000256" key="1">
    <source>
        <dbReference type="SAM" id="Coils"/>
    </source>
</evidence>
<dbReference type="AlphaFoldDB" id="A0A0G0LSL0"/>
<protein>
    <submittedName>
        <fullName evidence="3">Uncharacterized protein</fullName>
    </submittedName>
</protein>
<organism evidence="3 4">
    <name type="scientific">Candidatus Daviesbacteria bacterium GW2011_GWA2_38_24</name>
    <dbReference type="NCBI Taxonomy" id="1618422"/>
    <lineage>
        <taxon>Bacteria</taxon>
        <taxon>Candidatus Daviesiibacteriota</taxon>
    </lineage>
</organism>
<dbReference type="Proteomes" id="UP000034235">
    <property type="component" value="Unassembled WGS sequence"/>
</dbReference>
<keyword evidence="1" id="KW-0175">Coiled coil</keyword>
<evidence type="ECO:0000313" key="4">
    <source>
        <dbReference type="Proteomes" id="UP000034235"/>
    </source>
</evidence>
<gene>
    <name evidence="3" type="ORF">US86_C0022G0007</name>
</gene>
<name>A0A0G0LSL0_9BACT</name>